<gene>
    <name evidence="2" type="ORF">DL764_001342</name>
</gene>
<dbReference type="Gene3D" id="3.40.30.10">
    <property type="entry name" value="Glutaredoxin"/>
    <property type="match status" value="1"/>
</dbReference>
<proteinExistence type="predicted"/>
<feature type="domain" description="GST C-terminal" evidence="1">
    <location>
        <begin position="104"/>
        <end position="238"/>
    </location>
</feature>
<name>A0A4Q4TPU2_9PEZI</name>
<keyword evidence="3" id="KW-1185">Reference proteome</keyword>
<dbReference type="SUPFAM" id="SSF52833">
    <property type="entry name" value="Thioredoxin-like"/>
    <property type="match status" value="1"/>
</dbReference>
<dbReference type="InterPro" id="IPR036249">
    <property type="entry name" value="Thioredoxin-like_sf"/>
</dbReference>
<dbReference type="STRING" id="155417.A0A4Q4TPU2"/>
<reference evidence="2 3" key="1">
    <citation type="submission" date="2018-06" db="EMBL/GenBank/DDBJ databases">
        <title>Complete Genomes of Monosporascus.</title>
        <authorList>
            <person name="Robinson A.J."/>
            <person name="Natvig D.O."/>
        </authorList>
    </citation>
    <scope>NUCLEOTIDE SEQUENCE [LARGE SCALE GENOMIC DNA]</scope>
    <source>
        <strain evidence="2 3">CBS 110550</strain>
    </source>
</reference>
<dbReference type="Gene3D" id="1.20.1050.10">
    <property type="match status" value="1"/>
</dbReference>
<dbReference type="InterPro" id="IPR004046">
    <property type="entry name" value="GST_C"/>
</dbReference>
<dbReference type="CDD" id="cd00299">
    <property type="entry name" value="GST_C_family"/>
    <property type="match status" value="1"/>
</dbReference>
<dbReference type="Pfam" id="PF14497">
    <property type="entry name" value="GST_C_3"/>
    <property type="match status" value="1"/>
</dbReference>
<evidence type="ECO:0000259" key="1">
    <source>
        <dbReference type="PROSITE" id="PS50405"/>
    </source>
</evidence>
<dbReference type="Proteomes" id="UP000293360">
    <property type="component" value="Unassembled WGS sequence"/>
</dbReference>
<evidence type="ECO:0000313" key="2">
    <source>
        <dbReference type="EMBL" id="RYP09295.1"/>
    </source>
</evidence>
<accession>A0A4Q4TPU2</accession>
<protein>
    <recommendedName>
        <fullName evidence="1">GST C-terminal domain-containing protein</fullName>
    </recommendedName>
</protein>
<dbReference type="SUPFAM" id="SSF47616">
    <property type="entry name" value="GST C-terminal domain-like"/>
    <property type="match status" value="1"/>
</dbReference>
<sequence length="244" mass="27550">MTKLELFVLTWAMYPRRVLIYLHEKGLIESPHLKITPVTISAAGKMEAPGKPPGTLPILKLPNGSFIKESAAILDYFEDICDNPQDDWHRELAGLSRKNMTGSTAEERAHMRAVRALADQASSLFGFAARKGSKFFAPFETLSAEGSRLAIEYCKRDLKLLEAYYEGDKRLENGEADAATTIADCALFSLLQFSKAMHAVDLLTEPELPNLKRFYENFKERESGKIEEGLYPEDVRQLTSHWLY</sequence>
<dbReference type="EMBL" id="QJNU01000041">
    <property type="protein sequence ID" value="RYP09295.1"/>
    <property type="molecule type" value="Genomic_DNA"/>
</dbReference>
<dbReference type="PROSITE" id="PS50405">
    <property type="entry name" value="GST_CTER"/>
    <property type="match status" value="1"/>
</dbReference>
<dbReference type="InterPro" id="IPR036282">
    <property type="entry name" value="Glutathione-S-Trfase_C_sf"/>
</dbReference>
<dbReference type="AlphaFoldDB" id="A0A4Q4TPU2"/>
<comment type="caution">
    <text evidence="2">The sequence shown here is derived from an EMBL/GenBank/DDBJ whole genome shotgun (WGS) entry which is preliminary data.</text>
</comment>
<evidence type="ECO:0000313" key="3">
    <source>
        <dbReference type="Proteomes" id="UP000293360"/>
    </source>
</evidence>
<dbReference type="Pfam" id="PF13409">
    <property type="entry name" value="GST_N_2"/>
    <property type="match status" value="1"/>
</dbReference>
<organism evidence="2 3">
    <name type="scientific">Monosporascus ibericus</name>
    <dbReference type="NCBI Taxonomy" id="155417"/>
    <lineage>
        <taxon>Eukaryota</taxon>
        <taxon>Fungi</taxon>
        <taxon>Dikarya</taxon>
        <taxon>Ascomycota</taxon>
        <taxon>Pezizomycotina</taxon>
        <taxon>Sordariomycetes</taxon>
        <taxon>Xylariomycetidae</taxon>
        <taxon>Xylariales</taxon>
        <taxon>Xylariales incertae sedis</taxon>
        <taxon>Monosporascus</taxon>
    </lineage>
</organism>
<dbReference type="InterPro" id="IPR004045">
    <property type="entry name" value="Glutathione_S-Trfase_N"/>
</dbReference>
<dbReference type="InterPro" id="IPR010987">
    <property type="entry name" value="Glutathione-S-Trfase_C-like"/>
</dbReference>
<dbReference type="OrthoDB" id="3587182at2759"/>